<dbReference type="OrthoDB" id="3727682at2"/>
<dbReference type="InterPro" id="IPR050700">
    <property type="entry name" value="YIM1/Zinc_Alcohol_DH_Fams"/>
</dbReference>
<keyword evidence="3" id="KW-1185">Reference proteome</keyword>
<dbReference type="SUPFAM" id="SSF51735">
    <property type="entry name" value="NAD(P)-binding Rossmann-fold domains"/>
    <property type="match status" value="1"/>
</dbReference>
<dbReference type="GO" id="GO:0016491">
    <property type="term" value="F:oxidoreductase activity"/>
    <property type="evidence" value="ECO:0007669"/>
    <property type="project" value="InterPro"/>
</dbReference>
<dbReference type="SMART" id="SM00829">
    <property type="entry name" value="PKS_ER"/>
    <property type="match status" value="1"/>
</dbReference>
<evidence type="ECO:0000259" key="1">
    <source>
        <dbReference type="SMART" id="SM00829"/>
    </source>
</evidence>
<dbReference type="InterPro" id="IPR013154">
    <property type="entry name" value="ADH-like_N"/>
</dbReference>
<accession>A0A543B3C5</accession>
<dbReference type="RefSeq" id="WP_142044566.1">
    <property type="nucleotide sequence ID" value="NZ_JBHTGS010000002.1"/>
</dbReference>
<feature type="domain" description="Enoyl reductase (ER)" evidence="1">
    <location>
        <begin position="10"/>
        <end position="304"/>
    </location>
</feature>
<gene>
    <name evidence="2" type="ORF">FB566_4939</name>
</gene>
<dbReference type="InterPro" id="IPR036291">
    <property type="entry name" value="NAD(P)-bd_dom_sf"/>
</dbReference>
<dbReference type="Pfam" id="PF08240">
    <property type="entry name" value="ADH_N"/>
    <property type="match status" value="1"/>
</dbReference>
<dbReference type="Pfam" id="PF13602">
    <property type="entry name" value="ADH_zinc_N_2"/>
    <property type="match status" value="1"/>
</dbReference>
<evidence type="ECO:0000313" key="2">
    <source>
        <dbReference type="EMBL" id="TQL79338.1"/>
    </source>
</evidence>
<sequence length="307" mass="32105">MKAMVLNEYGGPEQLRMAEVPDPKYGPSEVRIRVKAAGVNPVDWKLATGGLDLLMNVDFPLISGWDVAGVVEAVGADSPEFAVGDEVFGYLRKDWVQFGAYAELATANVRMLAHKPAALSWEQAAGVPLAGLTAHRAIELSGLREGETVLIHAAAGGVGSLGTQIALARGAKVIGTAGIGNHDYLSQLGATPIEYGEGVIDRVRGVAPDGVDVVLDFVGGGVIAQSAELVTDRSRLLSIADHTVDQVGGRVVWVRPDAAGLTELAELAASGKFAVHVSETFPLERAADAWRASQSGHTRGKIVLTVS</sequence>
<dbReference type="InParanoid" id="A0A543B3C5"/>
<dbReference type="PANTHER" id="PTHR11695:SF294">
    <property type="entry name" value="RETICULON-4-INTERACTING PROTEIN 1, MITOCHONDRIAL"/>
    <property type="match status" value="1"/>
</dbReference>
<dbReference type="Gene3D" id="3.90.180.10">
    <property type="entry name" value="Medium-chain alcohol dehydrogenases, catalytic domain"/>
    <property type="match status" value="1"/>
</dbReference>
<evidence type="ECO:0000313" key="3">
    <source>
        <dbReference type="Proteomes" id="UP000317043"/>
    </source>
</evidence>
<dbReference type="InterPro" id="IPR020843">
    <property type="entry name" value="ER"/>
</dbReference>
<dbReference type="EMBL" id="VFOW01000001">
    <property type="protein sequence ID" value="TQL79338.1"/>
    <property type="molecule type" value="Genomic_DNA"/>
</dbReference>
<proteinExistence type="predicted"/>
<dbReference type="SUPFAM" id="SSF50129">
    <property type="entry name" value="GroES-like"/>
    <property type="match status" value="1"/>
</dbReference>
<protein>
    <submittedName>
        <fullName evidence="2">NADPH:quinone reductase-like Zn-dependent oxidoreductase</fullName>
    </submittedName>
</protein>
<name>A0A543B3C5_9ACTN</name>
<comment type="caution">
    <text evidence="2">The sequence shown here is derived from an EMBL/GenBank/DDBJ whole genome shotgun (WGS) entry which is preliminary data.</text>
</comment>
<dbReference type="CDD" id="cd05289">
    <property type="entry name" value="MDR_like_2"/>
    <property type="match status" value="1"/>
</dbReference>
<dbReference type="InterPro" id="IPR011032">
    <property type="entry name" value="GroES-like_sf"/>
</dbReference>
<dbReference type="Proteomes" id="UP000317043">
    <property type="component" value="Unassembled WGS sequence"/>
</dbReference>
<organism evidence="2 3">
    <name type="scientific">Stackebrandtia endophytica</name>
    <dbReference type="NCBI Taxonomy" id="1496996"/>
    <lineage>
        <taxon>Bacteria</taxon>
        <taxon>Bacillati</taxon>
        <taxon>Actinomycetota</taxon>
        <taxon>Actinomycetes</taxon>
        <taxon>Glycomycetales</taxon>
        <taxon>Glycomycetaceae</taxon>
        <taxon>Stackebrandtia</taxon>
    </lineage>
</organism>
<dbReference type="PANTHER" id="PTHR11695">
    <property type="entry name" value="ALCOHOL DEHYDROGENASE RELATED"/>
    <property type="match status" value="1"/>
</dbReference>
<dbReference type="AlphaFoldDB" id="A0A543B3C5"/>
<dbReference type="Gene3D" id="3.40.50.720">
    <property type="entry name" value="NAD(P)-binding Rossmann-like Domain"/>
    <property type="match status" value="1"/>
</dbReference>
<reference evidence="2 3" key="1">
    <citation type="submission" date="2019-06" db="EMBL/GenBank/DDBJ databases">
        <title>Sequencing the genomes of 1000 actinobacteria strains.</title>
        <authorList>
            <person name="Klenk H.-P."/>
        </authorList>
    </citation>
    <scope>NUCLEOTIDE SEQUENCE [LARGE SCALE GENOMIC DNA]</scope>
    <source>
        <strain evidence="2 3">DSM 45928</strain>
    </source>
</reference>